<dbReference type="PANTHER" id="PTHR42718:SF9">
    <property type="entry name" value="MAJOR FACILITATOR SUPERFAMILY MULTIDRUG TRANSPORTER MFSC"/>
    <property type="match status" value="1"/>
</dbReference>
<feature type="transmembrane region" description="Helical" evidence="9">
    <location>
        <begin position="378"/>
        <end position="404"/>
    </location>
</feature>
<evidence type="ECO:0000256" key="9">
    <source>
        <dbReference type="SAM" id="Phobius"/>
    </source>
</evidence>
<dbReference type="PROSITE" id="PS50850">
    <property type="entry name" value="MFS"/>
    <property type="match status" value="1"/>
</dbReference>
<dbReference type="Proteomes" id="UP000306628">
    <property type="component" value="Unassembled WGS sequence"/>
</dbReference>
<reference evidence="11 12" key="1">
    <citation type="submission" date="2019-05" db="EMBL/GenBank/DDBJ databases">
        <title>Draft genome sequence of Nonomuraea zeae DSM 100528.</title>
        <authorList>
            <person name="Saricaoglu S."/>
            <person name="Isik K."/>
        </authorList>
    </citation>
    <scope>NUCLEOTIDE SEQUENCE [LARGE SCALE GENOMIC DNA]</scope>
    <source>
        <strain evidence="11 12">DSM 100528</strain>
    </source>
</reference>
<evidence type="ECO:0000256" key="3">
    <source>
        <dbReference type="ARBA" id="ARBA00022448"/>
    </source>
</evidence>
<proteinExistence type="inferred from homology"/>
<feature type="transmembrane region" description="Helical" evidence="9">
    <location>
        <begin position="32"/>
        <end position="56"/>
    </location>
</feature>
<dbReference type="SUPFAM" id="SSF103473">
    <property type="entry name" value="MFS general substrate transporter"/>
    <property type="match status" value="1"/>
</dbReference>
<dbReference type="RefSeq" id="WP_138691802.1">
    <property type="nucleotide sequence ID" value="NZ_JBHSAZ010000055.1"/>
</dbReference>
<evidence type="ECO:0000313" key="11">
    <source>
        <dbReference type="EMBL" id="TMR32481.1"/>
    </source>
</evidence>
<dbReference type="Gene3D" id="1.20.1250.20">
    <property type="entry name" value="MFS general substrate transporter like domains"/>
    <property type="match status" value="1"/>
</dbReference>
<dbReference type="GO" id="GO:0022857">
    <property type="term" value="F:transmembrane transporter activity"/>
    <property type="evidence" value="ECO:0007669"/>
    <property type="project" value="InterPro"/>
</dbReference>
<feature type="transmembrane region" description="Helical" evidence="9">
    <location>
        <begin position="319"/>
        <end position="341"/>
    </location>
</feature>
<feature type="transmembrane region" description="Helical" evidence="9">
    <location>
        <begin position="453"/>
        <end position="473"/>
    </location>
</feature>
<dbReference type="InterPro" id="IPR011701">
    <property type="entry name" value="MFS"/>
</dbReference>
<keyword evidence="12" id="KW-1185">Reference proteome</keyword>
<dbReference type="GO" id="GO:0005886">
    <property type="term" value="C:plasma membrane"/>
    <property type="evidence" value="ECO:0007669"/>
    <property type="project" value="UniProtKB-SubCell"/>
</dbReference>
<sequence>MSGSPIRKPTRKLSRKPGRKPATGELGRRRRYLVLATCCASVIVVVMDISIVNVALPAIRRDLDASVSGLQWTVDAYTLVLAGFLVLAGSTADRIGRRRVFQAGLAVFGLGSLLCGLAPSTGWLIAARALQAVGGTMLNPVAMAIVVTAFPDQAERARAIGVFGSMTGLSLALGPILGGALVDGLGWHSIFLINVPIVAVALVCTALFVPESRAERARRFDPVGQLLVIVMLSGVVYAIIESGGSGWTSPVVLGLLAVAALCALGILAYEPRRADPLLELRLFRSVPFSSAILMALWGLCGFGAFLFVTTQYLQDVRGLQALAAGLCLLPVGALVVVLSPVTGRLVGAGGPRLPLVVAGTALALGGGTSLWLGPDTPLPAVLAIYVLFGVFLGTVNPPITNTAVSGMPRSMAGMASALASAGRQTGTTLGVAIAGTIVASAHGGTAFTVAERGVWWLVLGLGAGILLLGLLSTGRWALGTAERAAALFAVVSAAPSPASTTPDPRGTRPSPR</sequence>
<feature type="domain" description="Major facilitator superfamily (MFS) profile" evidence="10">
    <location>
        <begin position="34"/>
        <end position="481"/>
    </location>
</feature>
<dbReference type="PANTHER" id="PTHR42718">
    <property type="entry name" value="MAJOR FACILITATOR SUPERFAMILY MULTIDRUG TRANSPORTER MFSC"/>
    <property type="match status" value="1"/>
</dbReference>
<dbReference type="InterPro" id="IPR004638">
    <property type="entry name" value="EmrB-like"/>
</dbReference>
<dbReference type="InterPro" id="IPR020846">
    <property type="entry name" value="MFS_dom"/>
</dbReference>
<comment type="subcellular location">
    <subcellularLocation>
        <location evidence="1">Cell membrane</location>
        <topology evidence="1">Multi-pass membrane protein</topology>
    </subcellularLocation>
</comment>
<keyword evidence="6 9" id="KW-1133">Transmembrane helix</keyword>
<gene>
    <name evidence="11" type="ORF">ETD85_22830</name>
</gene>
<feature type="transmembrane region" description="Helical" evidence="9">
    <location>
        <begin position="76"/>
        <end position="92"/>
    </location>
</feature>
<dbReference type="InterPro" id="IPR036259">
    <property type="entry name" value="MFS_trans_sf"/>
</dbReference>
<protein>
    <submittedName>
        <fullName evidence="11">MFS transporter</fullName>
    </submittedName>
</protein>
<feature type="transmembrane region" description="Helical" evidence="9">
    <location>
        <begin position="222"/>
        <end position="240"/>
    </location>
</feature>
<feature type="transmembrane region" description="Helical" evidence="9">
    <location>
        <begin position="104"/>
        <end position="126"/>
    </location>
</feature>
<feature type="transmembrane region" description="Helical" evidence="9">
    <location>
        <begin position="425"/>
        <end position="447"/>
    </location>
</feature>
<keyword evidence="4" id="KW-1003">Cell membrane</keyword>
<feature type="transmembrane region" description="Helical" evidence="9">
    <location>
        <begin position="162"/>
        <end position="181"/>
    </location>
</feature>
<evidence type="ECO:0000256" key="8">
    <source>
        <dbReference type="SAM" id="MobiDB-lite"/>
    </source>
</evidence>
<dbReference type="AlphaFoldDB" id="A0A5S4GIV1"/>
<evidence type="ECO:0000256" key="1">
    <source>
        <dbReference type="ARBA" id="ARBA00004651"/>
    </source>
</evidence>
<feature type="compositionally biased region" description="Basic residues" evidence="8">
    <location>
        <begin position="8"/>
        <end position="19"/>
    </location>
</feature>
<dbReference type="NCBIfam" id="TIGR00711">
    <property type="entry name" value="efflux_EmrB"/>
    <property type="match status" value="1"/>
</dbReference>
<evidence type="ECO:0000256" key="6">
    <source>
        <dbReference type="ARBA" id="ARBA00022989"/>
    </source>
</evidence>
<dbReference type="EMBL" id="VCKX01000069">
    <property type="protein sequence ID" value="TMR32481.1"/>
    <property type="molecule type" value="Genomic_DNA"/>
</dbReference>
<keyword evidence="7 9" id="KW-0472">Membrane</keyword>
<feature type="transmembrane region" description="Helical" evidence="9">
    <location>
        <begin position="353"/>
        <end position="372"/>
    </location>
</feature>
<feature type="region of interest" description="Disordered" evidence="8">
    <location>
        <begin position="1"/>
        <end position="23"/>
    </location>
</feature>
<feature type="transmembrane region" description="Helical" evidence="9">
    <location>
        <begin position="132"/>
        <end position="150"/>
    </location>
</feature>
<feature type="transmembrane region" description="Helical" evidence="9">
    <location>
        <begin position="246"/>
        <end position="269"/>
    </location>
</feature>
<dbReference type="Gene3D" id="1.20.1720.10">
    <property type="entry name" value="Multidrug resistance protein D"/>
    <property type="match status" value="1"/>
</dbReference>
<evidence type="ECO:0000259" key="10">
    <source>
        <dbReference type="PROSITE" id="PS50850"/>
    </source>
</evidence>
<feature type="transmembrane region" description="Helical" evidence="9">
    <location>
        <begin position="187"/>
        <end position="210"/>
    </location>
</feature>
<keyword evidence="5 9" id="KW-0812">Transmembrane</keyword>
<comment type="caution">
    <text evidence="11">The sequence shown here is derived from an EMBL/GenBank/DDBJ whole genome shotgun (WGS) entry which is preliminary data.</text>
</comment>
<evidence type="ECO:0000256" key="4">
    <source>
        <dbReference type="ARBA" id="ARBA00022475"/>
    </source>
</evidence>
<evidence type="ECO:0000256" key="2">
    <source>
        <dbReference type="ARBA" id="ARBA00008537"/>
    </source>
</evidence>
<evidence type="ECO:0000256" key="7">
    <source>
        <dbReference type="ARBA" id="ARBA00023136"/>
    </source>
</evidence>
<evidence type="ECO:0000256" key="5">
    <source>
        <dbReference type="ARBA" id="ARBA00022692"/>
    </source>
</evidence>
<dbReference type="OrthoDB" id="9781469at2"/>
<accession>A0A5S4GIV1</accession>
<dbReference type="CDD" id="cd17321">
    <property type="entry name" value="MFS_MMR_MDR_like"/>
    <property type="match status" value="1"/>
</dbReference>
<feature type="transmembrane region" description="Helical" evidence="9">
    <location>
        <begin position="290"/>
        <end position="313"/>
    </location>
</feature>
<evidence type="ECO:0000313" key="12">
    <source>
        <dbReference type="Proteomes" id="UP000306628"/>
    </source>
</evidence>
<dbReference type="Pfam" id="PF07690">
    <property type="entry name" value="MFS_1"/>
    <property type="match status" value="1"/>
</dbReference>
<keyword evidence="3" id="KW-0813">Transport</keyword>
<name>A0A5S4GIV1_9ACTN</name>
<organism evidence="11 12">
    <name type="scientific">Nonomuraea zeae</name>
    <dbReference type="NCBI Taxonomy" id="1642303"/>
    <lineage>
        <taxon>Bacteria</taxon>
        <taxon>Bacillati</taxon>
        <taxon>Actinomycetota</taxon>
        <taxon>Actinomycetes</taxon>
        <taxon>Streptosporangiales</taxon>
        <taxon>Streptosporangiaceae</taxon>
        <taxon>Nonomuraea</taxon>
    </lineage>
</organism>
<comment type="similarity">
    <text evidence="2">Belongs to the major facilitator superfamily. EmrB family.</text>
</comment>